<evidence type="ECO:0000256" key="1">
    <source>
        <dbReference type="SAM" id="MobiDB-lite"/>
    </source>
</evidence>
<organism evidence="3 4">
    <name type="scientific">Capsaspora owczarzaki (strain ATCC 30864)</name>
    <dbReference type="NCBI Taxonomy" id="595528"/>
    <lineage>
        <taxon>Eukaryota</taxon>
        <taxon>Filasterea</taxon>
        <taxon>Capsaspora</taxon>
    </lineage>
</organism>
<feature type="compositionally biased region" description="Polar residues" evidence="1">
    <location>
        <begin position="505"/>
        <end position="516"/>
    </location>
</feature>
<feature type="transmembrane region" description="Helical" evidence="2">
    <location>
        <begin position="398"/>
        <end position="417"/>
    </location>
</feature>
<feature type="region of interest" description="Disordered" evidence="1">
    <location>
        <begin position="1"/>
        <end position="26"/>
    </location>
</feature>
<evidence type="ECO:0000313" key="4">
    <source>
        <dbReference type="Proteomes" id="UP000008743"/>
    </source>
</evidence>
<keyword evidence="2" id="KW-1133">Transmembrane helix</keyword>
<feature type="transmembrane region" description="Helical" evidence="2">
    <location>
        <begin position="241"/>
        <end position="261"/>
    </location>
</feature>
<feature type="transmembrane region" description="Helical" evidence="2">
    <location>
        <begin position="372"/>
        <end position="391"/>
    </location>
</feature>
<feature type="compositionally biased region" description="Low complexity" evidence="1">
    <location>
        <begin position="517"/>
        <end position="528"/>
    </location>
</feature>
<reference evidence="4" key="1">
    <citation type="submission" date="2011-02" db="EMBL/GenBank/DDBJ databases">
        <title>The Genome Sequence of Capsaspora owczarzaki ATCC 30864.</title>
        <authorList>
            <person name="Russ C."/>
            <person name="Cuomo C."/>
            <person name="Burger G."/>
            <person name="Gray M.W."/>
            <person name="Holland P.W.H."/>
            <person name="King N."/>
            <person name="Lang F.B.F."/>
            <person name="Roger A.J."/>
            <person name="Ruiz-Trillo I."/>
            <person name="Young S.K."/>
            <person name="Zeng Q."/>
            <person name="Gargeya S."/>
            <person name="Alvarado L."/>
            <person name="Berlin A."/>
            <person name="Chapman S.B."/>
            <person name="Chen Z."/>
            <person name="Freedman E."/>
            <person name="Gellesch M."/>
            <person name="Goldberg J."/>
            <person name="Griggs A."/>
            <person name="Gujja S."/>
            <person name="Heilman E."/>
            <person name="Heiman D."/>
            <person name="Howarth C."/>
            <person name="Mehta T."/>
            <person name="Neiman D."/>
            <person name="Pearson M."/>
            <person name="Roberts A."/>
            <person name="Saif S."/>
            <person name="Shea T."/>
            <person name="Shenoy N."/>
            <person name="Sisk P."/>
            <person name="Stolte C."/>
            <person name="Sykes S."/>
            <person name="White J."/>
            <person name="Yandava C."/>
            <person name="Haas B."/>
            <person name="Nusbaum C."/>
            <person name="Birren B."/>
        </authorList>
    </citation>
    <scope>NUCLEOTIDE SEQUENCE</scope>
    <source>
        <strain evidence="4">ATCC 30864</strain>
    </source>
</reference>
<feature type="transmembrane region" description="Helical" evidence="2">
    <location>
        <begin position="267"/>
        <end position="290"/>
    </location>
</feature>
<gene>
    <name evidence="3" type="ORF">CAOG_000946</name>
</gene>
<dbReference type="InParanoid" id="A0A0D2X0Q8"/>
<keyword evidence="4" id="KW-1185">Reference proteome</keyword>
<evidence type="ECO:0000313" key="3">
    <source>
        <dbReference type="EMBL" id="KJE89484.1"/>
    </source>
</evidence>
<feature type="transmembrane region" description="Helical" evidence="2">
    <location>
        <begin position="179"/>
        <end position="199"/>
    </location>
</feature>
<accession>A0A0D2X0Q8</accession>
<name>A0A0D2X0Q8_CAPO3</name>
<keyword evidence="2" id="KW-0812">Transmembrane</keyword>
<feature type="region of interest" description="Disordered" evidence="1">
    <location>
        <begin position="630"/>
        <end position="653"/>
    </location>
</feature>
<feature type="region of interest" description="Disordered" evidence="1">
    <location>
        <begin position="452"/>
        <end position="549"/>
    </location>
</feature>
<protein>
    <submittedName>
        <fullName evidence="3">Uncharacterized protein</fullName>
    </submittedName>
</protein>
<dbReference type="AlphaFoldDB" id="A0A0D2X0Q8"/>
<sequence length="653" mass="70917">MVVRDLNAPRTYLRENDRDAPPYQSDEAGTHAAFIRDGDPGVGQDVRVGSDTNAGDVPTLLPTVNLNAAGGPTTTQMPVAKPTPQQQQQLEIPDFSREYSQPVNPQEQSALVEDGLRSRVIQLVQPTSLCPSLVRSSPTLTGAISAPMLTVSNFTKSRQAHVLDVAMGADFLRRYWRTVFLLALTVTGATAIFSFVPIVQDAIATAPHSKAIQFSYLPLAFISLLPINLRLVMVFGAEYPYTLPMLVWMTANVGALISFIISEYISGFVAMAAFDALASATAAFAGLWFYSSFKVLQCRIRLTPYIVAAASGSASATMKLGPLETIPQFPALLPAWWWPTRLAKALSHLPPPQQPSELDAQPLNLPNWCIRTALGIGTVTAIGGSLVGYGVDGAHLHTLLSIPIALAGVFAMLLSMRCVSAHVAPQEHVVAVLFALFPSLLANRKKRRECKLELQPDPGIKSNLPGMPGHPFQSDITLPGASVAPGQPQSQHYQFHHPSAAGRYQTFSSSTQAHTSQPQQQQQQQQQQQRKESSSLNLPPTAGATDIASKSTSHGWADYLDVYCYQNQQLVPFPSTGVVPHSVAIYDRMPSVYDEPEGLHRFHFHRASPIRQQAVAGYSPIPDIPESPLLVRSSSKHVSVDKGKRPLRNTPVN</sequence>
<proteinExistence type="predicted"/>
<dbReference type="RefSeq" id="XP_004365817.2">
    <property type="nucleotide sequence ID" value="XM_004365760.2"/>
</dbReference>
<dbReference type="Proteomes" id="UP000008743">
    <property type="component" value="Unassembled WGS sequence"/>
</dbReference>
<dbReference type="EMBL" id="KE346360">
    <property type="protein sequence ID" value="KJE89484.1"/>
    <property type="molecule type" value="Genomic_DNA"/>
</dbReference>
<feature type="transmembrane region" description="Helical" evidence="2">
    <location>
        <begin position="211"/>
        <end position="229"/>
    </location>
</feature>
<evidence type="ECO:0000256" key="2">
    <source>
        <dbReference type="SAM" id="Phobius"/>
    </source>
</evidence>
<keyword evidence="2" id="KW-0472">Membrane</keyword>